<sequence>MNGLSATPHTARDDDTAPIGNAQLPTPALSPLGSPWLEPQRRHGIQSSKIIHNVVELELEPSEEHAAGPPEEEASLLPQLDGTSEADAPNGQLTSSKPQTAKDQKRSSPRSNPASPNSSRILKLSPTQITDLTNDPEALPIRRESPVPEEDVSSSTLTKIAPERRDVVFDDTAEKGIIAKEPRHMNGTPTSGGIRGQSWIGSAADRREILKELAMKP</sequence>
<comment type="caution">
    <text evidence="1">The sequence shown here is derived from an EMBL/GenBank/DDBJ whole genome shotgun (WGS) entry which is preliminary data.</text>
</comment>
<evidence type="ECO:0000313" key="1">
    <source>
        <dbReference type="EMBL" id="KAK3074836.1"/>
    </source>
</evidence>
<name>A0ACC3DHP5_9PEZI</name>
<gene>
    <name evidence="1" type="ORF">LTS18_014150</name>
</gene>
<dbReference type="Proteomes" id="UP001186974">
    <property type="component" value="Unassembled WGS sequence"/>
</dbReference>
<protein>
    <submittedName>
        <fullName evidence="1">Uncharacterized protein</fullName>
    </submittedName>
</protein>
<reference evidence="1" key="1">
    <citation type="submission" date="2024-09" db="EMBL/GenBank/DDBJ databases">
        <title>Black Yeasts Isolated from many extreme environments.</title>
        <authorList>
            <person name="Coleine C."/>
            <person name="Stajich J.E."/>
            <person name="Selbmann L."/>
        </authorList>
    </citation>
    <scope>NUCLEOTIDE SEQUENCE</scope>
    <source>
        <strain evidence="1">CCFEE 5737</strain>
    </source>
</reference>
<feature type="non-terminal residue" evidence="1">
    <location>
        <position position="217"/>
    </location>
</feature>
<organism evidence="1 2">
    <name type="scientific">Coniosporium uncinatum</name>
    <dbReference type="NCBI Taxonomy" id="93489"/>
    <lineage>
        <taxon>Eukaryota</taxon>
        <taxon>Fungi</taxon>
        <taxon>Dikarya</taxon>
        <taxon>Ascomycota</taxon>
        <taxon>Pezizomycotina</taxon>
        <taxon>Dothideomycetes</taxon>
        <taxon>Dothideomycetes incertae sedis</taxon>
        <taxon>Coniosporium</taxon>
    </lineage>
</organism>
<proteinExistence type="predicted"/>
<accession>A0ACC3DHP5</accession>
<evidence type="ECO:0000313" key="2">
    <source>
        <dbReference type="Proteomes" id="UP001186974"/>
    </source>
</evidence>
<keyword evidence="2" id="KW-1185">Reference proteome</keyword>
<dbReference type="EMBL" id="JAWDJW010004487">
    <property type="protein sequence ID" value="KAK3074836.1"/>
    <property type="molecule type" value="Genomic_DNA"/>
</dbReference>